<keyword evidence="4 9" id="KW-0808">Transferase</keyword>
<dbReference type="GO" id="GO:0003887">
    <property type="term" value="F:DNA-directed DNA polymerase activity"/>
    <property type="evidence" value="ECO:0007669"/>
    <property type="project" value="UniProtKB-UniRule"/>
</dbReference>
<gene>
    <name evidence="13" type="primary">dnaN</name>
    <name evidence="13" type="ORF">CO160_02020</name>
</gene>
<dbReference type="NCBIfam" id="TIGR00663">
    <property type="entry name" value="dnan"/>
    <property type="match status" value="1"/>
</dbReference>
<comment type="subunit">
    <text evidence="9">Forms a ring-shaped head-to-tail homodimer around DNA.</text>
</comment>
<evidence type="ECO:0000313" key="14">
    <source>
        <dbReference type="Proteomes" id="UP000230941"/>
    </source>
</evidence>
<dbReference type="InterPro" id="IPR046938">
    <property type="entry name" value="DNA_clamp_sf"/>
</dbReference>
<keyword evidence="3 9" id="KW-0963">Cytoplasm</keyword>
<evidence type="ECO:0000256" key="9">
    <source>
        <dbReference type="PIRNR" id="PIRNR000804"/>
    </source>
</evidence>
<dbReference type="SMART" id="SM00480">
    <property type="entry name" value="POL3Bc"/>
    <property type="match status" value="1"/>
</dbReference>
<reference evidence="14" key="1">
    <citation type="submission" date="2017-09" db="EMBL/GenBank/DDBJ databases">
        <title>Depth-based differentiation of microbial function through sediment-hosted aquifers and enrichment of novel symbionts in the deep terrestrial subsurface.</title>
        <authorList>
            <person name="Probst A.J."/>
            <person name="Ladd B."/>
            <person name="Jarett J.K."/>
            <person name="Geller-Mcgrath D.E."/>
            <person name="Sieber C.M.K."/>
            <person name="Emerson J.B."/>
            <person name="Anantharaman K."/>
            <person name="Thomas B.C."/>
            <person name="Malmstrom R."/>
            <person name="Stieglmeier M."/>
            <person name="Klingl A."/>
            <person name="Woyke T."/>
            <person name="Ryan C.M."/>
            <person name="Banfield J.F."/>
        </authorList>
    </citation>
    <scope>NUCLEOTIDE SEQUENCE [LARGE SCALE GENOMIC DNA]</scope>
</reference>
<organism evidence="13 14">
    <name type="scientific">Candidatus Portnoybacteria bacterium CG_4_9_14_3_um_filter_43_11</name>
    <dbReference type="NCBI Taxonomy" id="1974805"/>
    <lineage>
        <taxon>Bacteria</taxon>
        <taxon>Candidatus Portnoyibacteriota</taxon>
    </lineage>
</organism>
<evidence type="ECO:0000256" key="1">
    <source>
        <dbReference type="ARBA" id="ARBA00004496"/>
    </source>
</evidence>
<dbReference type="GO" id="GO:0006271">
    <property type="term" value="P:DNA strand elongation involved in DNA replication"/>
    <property type="evidence" value="ECO:0007669"/>
    <property type="project" value="TreeGrafter"/>
</dbReference>
<feature type="domain" description="DNA polymerase III beta sliding clamp C-terminal" evidence="12">
    <location>
        <begin position="249"/>
        <end position="369"/>
    </location>
</feature>
<dbReference type="PANTHER" id="PTHR30478">
    <property type="entry name" value="DNA POLYMERASE III SUBUNIT BETA"/>
    <property type="match status" value="1"/>
</dbReference>
<dbReference type="SUPFAM" id="SSF55979">
    <property type="entry name" value="DNA clamp"/>
    <property type="match status" value="3"/>
</dbReference>
<dbReference type="InterPro" id="IPR022635">
    <property type="entry name" value="DNA_polIII_beta_C"/>
</dbReference>
<evidence type="ECO:0000256" key="5">
    <source>
        <dbReference type="ARBA" id="ARBA00022695"/>
    </source>
</evidence>
<dbReference type="PIRSF" id="PIRSF000804">
    <property type="entry name" value="DNA_pol_III_b"/>
    <property type="match status" value="1"/>
</dbReference>
<comment type="subcellular location">
    <subcellularLocation>
        <location evidence="1 9">Cytoplasm</location>
    </subcellularLocation>
</comment>
<dbReference type="GO" id="GO:0005737">
    <property type="term" value="C:cytoplasm"/>
    <property type="evidence" value="ECO:0007669"/>
    <property type="project" value="UniProtKB-SubCell"/>
</dbReference>
<name>A0A2M7YLH2_9BACT</name>
<dbReference type="PANTHER" id="PTHR30478:SF0">
    <property type="entry name" value="BETA SLIDING CLAMP"/>
    <property type="match status" value="1"/>
</dbReference>
<evidence type="ECO:0000256" key="4">
    <source>
        <dbReference type="ARBA" id="ARBA00022679"/>
    </source>
</evidence>
<evidence type="ECO:0000313" key="13">
    <source>
        <dbReference type="EMBL" id="PJA63806.1"/>
    </source>
</evidence>
<dbReference type="Pfam" id="PF00712">
    <property type="entry name" value="DNA_pol3_beta"/>
    <property type="match status" value="1"/>
</dbReference>
<dbReference type="Pfam" id="PF02768">
    <property type="entry name" value="DNA_pol3_beta_3"/>
    <property type="match status" value="1"/>
</dbReference>
<dbReference type="Proteomes" id="UP000230941">
    <property type="component" value="Unassembled WGS sequence"/>
</dbReference>
<dbReference type="InterPro" id="IPR022634">
    <property type="entry name" value="DNA_polIII_beta_N"/>
</dbReference>
<keyword evidence="8" id="KW-0238">DNA-binding</keyword>
<accession>A0A2M7YLH2</accession>
<dbReference type="InterPro" id="IPR001001">
    <property type="entry name" value="DNA_polIII_beta"/>
</dbReference>
<dbReference type="GO" id="GO:0008408">
    <property type="term" value="F:3'-5' exonuclease activity"/>
    <property type="evidence" value="ECO:0007669"/>
    <property type="project" value="InterPro"/>
</dbReference>
<evidence type="ECO:0000259" key="10">
    <source>
        <dbReference type="Pfam" id="PF00712"/>
    </source>
</evidence>
<evidence type="ECO:0000259" key="12">
    <source>
        <dbReference type="Pfam" id="PF02768"/>
    </source>
</evidence>
<protein>
    <recommendedName>
        <fullName evidence="9">Beta sliding clamp</fullName>
    </recommendedName>
</protein>
<dbReference type="CDD" id="cd00140">
    <property type="entry name" value="beta_clamp"/>
    <property type="match status" value="1"/>
</dbReference>
<dbReference type="InterPro" id="IPR022637">
    <property type="entry name" value="DNA_polIII_beta_cen"/>
</dbReference>
<dbReference type="Gene3D" id="3.70.10.10">
    <property type="match status" value="1"/>
</dbReference>
<evidence type="ECO:0000256" key="8">
    <source>
        <dbReference type="ARBA" id="ARBA00023125"/>
    </source>
</evidence>
<evidence type="ECO:0000256" key="6">
    <source>
        <dbReference type="ARBA" id="ARBA00022705"/>
    </source>
</evidence>
<evidence type="ECO:0000259" key="11">
    <source>
        <dbReference type="Pfam" id="PF02767"/>
    </source>
</evidence>
<keyword evidence="7 9" id="KW-0239">DNA-directed DNA polymerase</keyword>
<feature type="domain" description="DNA polymerase III beta sliding clamp central" evidence="11">
    <location>
        <begin position="128"/>
        <end position="246"/>
    </location>
</feature>
<comment type="similarity">
    <text evidence="2 9">Belongs to the beta sliding clamp family.</text>
</comment>
<dbReference type="GO" id="GO:0009360">
    <property type="term" value="C:DNA polymerase III complex"/>
    <property type="evidence" value="ECO:0007669"/>
    <property type="project" value="InterPro"/>
</dbReference>
<comment type="caution">
    <text evidence="13">The sequence shown here is derived from an EMBL/GenBank/DDBJ whole genome shotgun (WGS) entry which is preliminary data.</text>
</comment>
<dbReference type="AlphaFoldDB" id="A0A2M7YLH2"/>
<sequence length="370" mass="41525">MNLICLQENLKRALNITGRIIGRNLTLPILNNILLIIDNNKLKISSTNLEIGINTWVPGKIETKGGITVPSKIIGDFINNLPNKKIEIKTKNNQLILKCEKLKAVLNGLPVDDYPIIPKIKDKPIIKISSNILKDSFSQVVEMASLSESRPEISGILMKFNNKSIKLAATDSFRLGEKNIEVESKIEKENSVIIPQRTIQELIRILSEKEDGSEQEVDIILSNNQILFDLGNTQIISRLIDGQYPDYQQIIPIKTQTQVVVDKKELINNIKIASLFSGKTNDIKIIIEPTKSSLEISSKNADIGENKSQIKAEIKGGKLEVFFNYRYLLDGLNNIFSDKVEIGLNDGLKPVLIRPIGDIDYTYIIMPIRV</sequence>
<dbReference type="Gene3D" id="3.10.150.10">
    <property type="entry name" value="DNA Polymerase III, subunit A, domain 2"/>
    <property type="match status" value="1"/>
</dbReference>
<dbReference type="EMBL" id="PFWG01000048">
    <property type="protein sequence ID" value="PJA63806.1"/>
    <property type="molecule type" value="Genomic_DNA"/>
</dbReference>
<proteinExistence type="inferred from homology"/>
<dbReference type="GO" id="GO:0003677">
    <property type="term" value="F:DNA binding"/>
    <property type="evidence" value="ECO:0007669"/>
    <property type="project" value="UniProtKB-UniRule"/>
</dbReference>
<keyword evidence="6 9" id="KW-0235">DNA replication</keyword>
<feature type="domain" description="DNA polymerase III beta sliding clamp N-terminal" evidence="10">
    <location>
        <begin position="1"/>
        <end position="118"/>
    </location>
</feature>
<evidence type="ECO:0000256" key="2">
    <source>
        <dbReference type="ARBA" id="ARBA00010752"/>
    </source>
</evidence>
<dbReference type="Pfam" id="PF02767">
    <property type="entry name" value="DNA_pol3_beta_2"/>
    <property type="match status" value="1"/>
</dbReference>
<keyword evidence="5 9" id="KW-0548">Nucleotidyltransferase</keyword>
<comment type="function">
    <text evidence="9">Confers DNA tethering and processivity to DNA polymerases and other proteins. Acts as a clamp, forming a ring around DNA (a reaction catalyzed by the clamp-loading complex) which diffuses in an ATP-independent manner freely and bidirectionally along dsDNA. Initially characterized for its ability to contact the catalytic subunit of DNA polymerase III (Pol III), a complex, multichain enzyme responsible for most of the replicative synthesis in bacteria; Pol III exhibits 3'-5' exonuclease proofreading activity. The beta chain is required for initiation of replication as well as for processivity of DNA replication.</text>
</comment>
<evidence type="ECO:0000256" key="3">
    <source>
        <dbReference type="ARBA" id="ARBA00022490"/>
    </source>
</evidence>
<evidence type="ECO:0000256" key="7">
    <source>
        <dbReference type="ARBA" id="ARBA00022932"/>
    </source>
</evidence>